<dbReference type="EMBL" id="BAABKY010000002">
    <property type="protein sequence ID" value="GAA5077850.1"/>
    <property type="molecule type" value="Genomic_DNA"/>
</dbReference>
<accession>A0ABP9LKC2</accession>
<evidence type="ECO:0000313" key="1">
    <source>
        <dbReference type="EMBL" id="GAA5077850.1"/>
    </source>
</evidence>
<evidence type="ECO:0008006" key="3">
    <source>
        <dbReference type="Google" id="ProtNLM"/>
    </source>
</evidence>
<protein>
    <recommendedName>
        <fullName evidence="3">EF-hand domain-containing protein</fullName>
    </recommendedName>
</protein>
<comment type="caution">
    <text evidence="1">The sequence shown here is derived from an EMBL/GenBank/DDBJ whole genome shotgun (WGS) entry which is preliminary data.</text>
</comment>
<sequence>MAPVKRAPFTPRRKAALGFFLVLLAVLSWLHFTGAAATRGLERKDMDWNGDGTTTMHEMLQSLYAVTVTTTTEGARECRAFHWRGSAETLRVDCRTVMQPATPKP</sequence>
<organism evidence="1 2">
    <name type="scientific">Lysobacter panacisoli</name>
    <dbReference type="NCBI Taxonomy" id="1255263"/>
    <lineage>
        <taxon>Bacteria</taxon>
        <taxon>Pseudomonadati</taxon>
        <taxon>Pseudomonadota</taxon>
        <taxon>Gammaproteobacteria</taxon>
        <taxon>Lysobacterales</taxon>
        <taxon>Lysobacteraceae</taxon>
        <taxon>Lysobacter</taxon>
    </lineage>
</organism>
<gene>
    <name evidence="1" type="ORF">GCM10025759_24330</name>
</gene>
<dbReference type="Proteomes" id="UP001501083">
    <property type="component" value="Unassembled WGS sequence"/>
</dbReference>
<dbReference type="RefSeq" id="WP_158984818.1">
    <property type="nucleotide sequence ID" value="NZ_BAABKY010000002.1"/>
</dbReference>
<reference evidence="2" key="1">
    <citation type="journal article" date="2019" name="Int. J. Syst. Evol. Microbiol.">
        <title>The Global Catalogue of Microorganisms (GCM) 10K type strain sequencing project: providing services to taxonomists for standard genome sequencing and annotation.</title>
        <authorList>
            <consortium name="The Broad Institute Genomics Platform"/>
            <consortium name="The Broad Institute Genome Sequencing Center for Infectious Disease"/>
            <person name="Wu L."/>
            <person name="Ma J."/>
        </authorList>
    </citation>
    <scope>NUCLEOTIDE SEQUENCE [LARGE SCALE GENOMIC DNA]</scope>
    <source>
        <strain evidence="2">JCM 19212</strain>
    </source>
</reference>
<name>A0ABP9LKC2_9GAMM</name>
<keyword evidence="2" id="KW-1185">Reference proteome</keyword>
<proteinExistence type="predicted"/>
<evidence type="ECO:0000313" key="2">
    <source>
        <dbReference type="Proteomes" id="UP001501083"/>
    </source>
</evidence>